<dbReference type="InterPro" id="IPR027417">
    <property type="entry name" value="P-loop_NTPase"/>
</dbReference>
<dbReference type="GO" id="GO:0005524">
    <property type="term" value="F:ATP binding"/>
    <property type="evidence" value="ECO:0007669"/>
    <property type="project" value="UniProtKB-KW"/>
</dbReference>
<dbReference type="EMBL" id="JSAN01000034">
    <property type="protein sequence ID" value="KIC73179.1"/>
    <property type="molecule type" value="Genomic_DNA"/>
</dbReference>
<sequence length="544" mass="61091">MKLMSRLLIQFSHLFKSFRSFPLFEDLSLSINEGELFALIGENGAGKTTLLQILAGTMQPDSGNFSKGFSISIAFLSQEIVLANPSVSVREFIEGNSLSDLEKEMAACLEDPDRLAEWAELHEKYEQLGGYRRIPIEQVLRGLKLESSLLDLPLSRLSSGQRVRAALAKALVKNPDLLLLDEPTNHLDQEMLEWLESVLKQRQGACIIVSHDRKFLNAVCNRLVEIKNGKLTSYGGSYDFYLTEQERILERQMKAYKAQEEERSFLKEKIKAVTFSKGKPPPPKDRNIIAYYDKRGEKHQKSLQHKLDAMKTRLEEIEADLLPHPKPKSIKGLKFVELPLASSVAIELDHAGKAYGNKVLFSQFCKSICKGDKILVTGLNGCGKTTLLKAIAGIIPLDEGGIRSAPTAKIAFLDQEAKLLPMDQTPLQYFESQFHLSEEGLRRELHKASLEGADLLRRPFCTLSTGQRKRMMLLALVLEKPNVLLLDEPTNHLDFMTLEAFENALLEFEGAIVAVSHDATFIEKIATQEWRLGSGTYPFCAQLD</sequence>
<evidence type="ECO:0000256" key="2">
    <source>
        <dbReference type="ARBA" id="ARBA00022741"/>
    </source>
</evidence>
<evidence type="ECO:0000259" key="5">
    <source>
        <dbReference type="PROSITE" id="PS50893"/>
    </source>
</evidence>
<evidence type="ECO:0000256" key="4">
    <source>
        <dbReference type="SAM" id="Coils"/>
    </source>
</evidence>
<dbReference type="Pfam" id="PF00005">
    <property type="entry name" value="ABC_tran"/>
    <property type="match status" value="2"/>
</dbReference>
<evidence type="ECO:0000256" key="1">
    <source>
        <dbReference type="ARBA" id="ARBA00022737"/>
    </source>
</evidence>
<name>A0A0C1H6T8_9BACT</name>
<keyword evidence="3" id="KW-0067">ATP-binding</keyword>
<evidence type="ECO:0000313" key="6">
    <source>
        <dbReference type="EMBL" id="KIC73179.1"/>
    </source>
</evidence>
<comment type="caution">
    <text evidence="6">The sequence shown here is derived from an EMBL/GenBank/DDBJ whole genome shotgun (WGS) entry which is preliminary data.</text>
</comment>
<dbReference type="AlphaFoldDB" id="A0A0C1H6T8"/>
<keyword evidence="1" id="KW-0677">Repeat</keyword>
<dbReference type="InterPro" id="IPR003439">
    <property type="entry name" value="ABC_transporter-like_ATP-bd"/>
</dbReference>
<protein>
    <recommendedName>
        <fullName evidence="5">ABC transporter domain-containing protein</fullName>
    </recommendedName>
</protein>
<dbReference type="CDD" id="cd03221">
    <property type="entry name" value="ABCF_EF-3"/>
    <property type="match status" value="2"/>
</dbReference>
<dbReference type="PATRIC" id="fig|362787.3.peg.588"/>
<reference evidence="6 7" key="1">
    <citation type="journal article" date="2014" name="Mol. Biol. Evol.">
        <title>Massive expansion of Ubiquitination-related gene families within the Chlamydiae.</title>
        <authorList>
            <person name="Domman D."/>
            <person name="Collingro A."/>
            <person name="Lagkouvardos I."/>
            <person name="Gehre L."/>
            <person name="Weinmaier T."/>
            <person name="Rattei T."/>
            <person name="Subtil A."/>
            <person name="Horn M."/>
        </authorList>
    </citation>
    <scope>NUCLEOTIDE SEQUENCE [LARGE SCALE GENOMIC DNA]</scope>
    <source>
        <strain evidence="6 7">EI2</strain>
    </source>
</reference>
<dbReference type="InterPro" id="IPR017871">
    <property type="entry name" value="ABC_transporter-like_CS"/>
</dbReference>
<dbReference type="Pfam" id="PF12848">
    <property type="entry name" value="ABC_tran_Xtn"/>
    <property type="match status" value="1"/>
</dbReference>
<dbReference type="InterPro" id="IPR003593">
    <property type="entry name" value="AAA+_ATPase"/>
</dbReference>
<dbReference type="FunFam" id="3.40.50.300:FF:000011">
    <property type="entry name" value="Putative ABC transporter ATP-binding component"/>
    <property type="match status" value="1"/>
</dbReference>
<dbReference type="Proteomes" id="UP000031465">
    <property type="component" value="Unassembled WGS sequence"/>
</dbReference>
<dbReference type="SUPFAM" id="SSF52540">
    <property type="entry name" value="P-loop containing nucleoside triphosphate hydrolases"/>
    <property type="match status" value="2"/>
</dbReference>
<dbReference type="PROSITE" id="PS00211">
    <property type="entry name" value="ABC_TRANSPORTER_1"/>
    <property type="match status" value="1"/>
</dbReference>
<keyword evidence="4" id="KW-0175">Coiled coil</keyword>
<dbReference type="NCBIfam" id="NF000355">
    <property type="entry name" value="ribo_prot_ABC_F"/>
    <property type="match status" value="1"/>
</dbReference>
<accession>A0A0C1H6T8</accession>
<keyword evidence="2" id="KW-0547">Nucleotide-binding</keyword>
<dbReference type="Gene3D" id="3.40.50.300">
    <property type="entry name" value="P-loop containing nucleotide triphosphate hydrolases"/>
    <property type="match status" value="2"/>
</dbReference>
<dbReference type="PANTHER" id="PTHR19211">
    <property type="entry name" value="ATP-BINDING TRANSPORT PROTEIN-RELATED"/>
    <property type="match status" value="1"/>
</dbReference>
<organism evidence="6 7">
    <name type="scientific">Candidatus Protochlamydia amoebophila</name>
    <dbReference type="NCBI Taxonomy" id="362787"/>
    <lineage>
        <taxon>Bacteria</taxon>
        <taxon>Pseudomonadati</taxon>
        <taxon>Chlamydiota</taxon>
        <taxon>Chlamydiia</taxon>
        <taxon>Parachlamydiales</taxon>
        <taxon>Parachlamydiaceae</taxon>
        <taxon>Candidatus Protochlamydia</taxon>
    </lineage>
</organism>
<dbReference type="GO" id="GO:0016887">
    <property type="term" value="F:ATP hydrolysis activity"/>
    <property type="evidence" value="ECO:0007669"/>
    <property type="project" value="InterPro"/>
</dbReference>
<evidence type="ECO:0000256" key="3">
    <source>
        <dbReference type="ARBA" id="ARBA00022840"/>
    </source>
</evidence>
<dbReference type="InterPro" id="IPR050611">
    <property type="entry name" value="ABCF"/>
</dbReference>
<dbReference type="PANTHER" id="PTHR19211:SF14">
    <property type="entry name" value="ATP-BINDING CASSETTE SUB-FAMILY F MEMBER 1"/>
    <property type="match status" value="1"/>
</dbReference>
<dbReference type="SMART" id="SM00382">
    <property type="entry name" value="AAA"/>
    <property type="match status" value="2"/>
</dbReference>
<feature type="coiled-coil region" evidence="4">
    <location>
        <begin position="242"/>
        <end position="269"/>
    </location>
</feature>
<evidence type="ECO:0000313" key="7">
    <source>
        <dbReference type="Proteomes" id="UP000031465"/>
    </source>
</evidence>
<feature type="domain" description="ABC transporter" evidence="5">
    <location>
        <begin position="9"/>
        <end position="253"/>
    </location>
</feature>
<gene>
    <name evidence="6" type="ORF">DB44_BK00010</name>
</gene>
<proteinExistence type="predicted"/>
<dbReference type="InterPro" id="IPR032781">
    <property type="entry name" value="ABC_tran_Xtn"/>
</dbReference>
<feature type="domain" description="ABC transporter" evidence="5">
    <location>
        <begin position="346"/>
        <end position="543"/>
    </location>
</feature>
<dbReference type="PROSITE" id="PS50893">
    <property type="entry name" value="ABC_TRANSPORTER_2"/>
    <property type="match status" value="2"/>
</dbReference>